<dbReference type="GO" id="GO:0046872">
    <property type="term" value="F:metal ion binding"/>
    <property type="evidence" value="ECO:0007669"/>
    <property type="project" value="UniProtKB-KW"/>
</dbReference>
<evidence type="ECO:0000313" key="9">
    <source>
        <dbReference type="EMBL" id="KLO20130.1"/>
    </source>
</evidence>
<dbReference type="CDD" id="cd01639">
    <property type="entry name" value="IMPase"/>
    <property type="match status" value="1"/>
</dbReference>
<dbReference type="UniPathway" id="UPA00823">
    <property type="reaction ID" value="UER00788"/>
</dbReference>
<evidence type="ECO:0000256" key="2">
    <source>
        <dbReference type="ARBA" id="ARBA00001946"/>
    </source>
</evidence>
<dbReference type="STRING" id="27342.A0A0H2S747"/>
<evidence type="ECO:0000256" key="3">
    <source>
        <dbReference type="ARBA" id="ARBA00009759"/>
    </source>
</evidence>
<evidence type="ECO:0000313" key="10">
    <source>
        <dbReference type="Proteomes" id="UP000053477"/>
    </source>
</evidence>
<accession>A0A0H2S747</accession>
<evidence type="ECO:0000256" key="1">
    <source>
        <dbReference type="ARBA" id="ARBA00001033"/>
    </source>
</evidence>
<dbReference type="SUPFAM" id="SSF56655">
    <property type="entry name" value="Carbohydrate phosphatase"/>
    <property type="match status" value="1"/>
</dbReference>
<dbReference type="InterPro" id="IPR000760">
    <property type="entry name" value="Inositol_monophosphatase-like"/>
</dbReference>
<dbReference type="GO" id="GO:0007165">
    <property type="term" value="P:signal transduction"/>
    <property type="evidence" value="ECO:0007669"/>
    <property type="project" value="TreeGrafter"/>
</dbReference>
<dbReference type="InParanoid" id="A0A0H2S747"/>
<comment type="similarity">
    <text evidence="3 8">Belongs to the inositol monophosphatase superfamily.</text>
</comment>
<dbReference type="Pfam" id="PF00459">
    <property type="entry name" value="Inositol_P"/>
    <property type="match status" value="1"/>
</dbReference>
<feature type="binding site" evidence="7">
    <location>
        <position position="76"/>
    </location>
    <ligand>
        <name>Mg(2+)</name>
        <dbReference type="ChEBI" id="CHEBI:18420"/>
        <label>1</label>
        <note>catalytic</note>
    </ligand>
</feature>
<evidence type="ECO:0000256" key="5">
    <source>
        <dbReference type="ARBA" id="ARBA00022801"/>
    </source>
</evidence>
<keyword evidence="6 7" id="KW-0460">Magnesium</keyword>
<evidence type="ECO:0000256" key="4">
    <source>
        <dbReference type="ARBA" id="ARBA00022723"/>
    </source>
</evidence>
<evidence type="ECO:0000256" key="7">
    <source>
        <dbReference type="PIRSR" id="PIRSR600760-2"/>
    </source>
</evidence>
<dbReference type="FunFam" id="3.30.540.10:FF:000004">
    <property type="entry name" value="Inositol-1-monophosphatase"/>
    <property type="match status" value="1"/>
</dbReference>
<comment type="catalytic activity">
    <reaction evidence="1 8">
        <text>a myo-inositol phosphate + H2O = myo-inositol + phosphate</text>
        <dbReference type="Rhea" id="RHEA:24056"/>
        <dbReference type="ChEBI" id="CHEBI:15377"/>
        <dbReference type="ChEBI" id="CHEBI:17268"/>
        <dbReference type="ChEBI" id="CHEBI:43474"/>
        <dbReference type="ChEBI" id="CHEBI:84139"/>
        <dbReference type="EC" id="3.1.3.25"/>
    </reaction>
</comment>
<dbReference type="Proteomes" id="UP000053477">
    <property type="component" value="Unassembled WGS sequence"/>
</dbReference>
<evidence type="ECO:0000256" key="8">
    <source>
        <dbReference type="RuleBase" id="RU364068"/>
    </source>
</evidence>
<proteinExistence type="inferred from homology"/>
<dbReference type="GO" id="GO:0046854">
    <property type="term" value="P:phosphatidylinositol phosphate biosynthetic process"/>
    <property type="evidence" value="ECO:0007669"/>
    <property type="project" value="InterPro"/>
</dbReference>
<comment type="pathway">
    <text evidence="8">Polyol metabolism; myo-inositol biosynthesis; myo-inositol from D-glucose 6-phosphate: step 2/2.</text>
</comment>
<dbReference type="PROSITE" id="PS00630">
    <property type="entry name" value="IMP_2"/>
    <property type="match status" value="1"/>
</dbReference>
<dbReference type="PANTHER" id="PTHR20854:SF4">
    <property type="entry name" value="INOSITOL-1-MONOPHOSPHATASE-RELATED"/>
    <property type="match status" value="1"/>
</dbReference>
<comment type="cofactor">
    <cofactor evidence="2 7 8">
        <name>Mg(2+)</name>
        <dbReference type="ChEBI" id="CHEBI:18420"/>
    </cofactor>
</comment>
<protein>
    <recommendedName>
        <fullName evidence="8">Inositol-1-monophosphatase</fullName>
        <ecNumber evidence="8">3.1.3.25</ecNumber>
    </recommendedName>
</protein>
<reference evidence="9 10" key="1">
    <citation type="submission" date="2015-04" db="EMBL/GenBank/DDBJ databases">
        <title>Complete genome sequence of Schizopora paradoxa KUC8140, a cosmopolitan wood degrader in East Asia.</title>
        <authorList>
            <consortium name="DOE Joint Genome Institute"/>
            <person name="Min B."/>
            <person name="Park H."/>
            <person name="Jang Y."/>
            <person name="Kim J.-J."/>
            <person name="Kim K.H."/>
            <person name="Pangilinan J."/>
            <person name="Lipzen A."/>
            <person name="Riley R."/>
            <person name="Grigoriev I.V."/>
            <person name="Spatafora J.W."/>
            <person name="Choi I.-G."/>
        </authorList>
    </citation>
    <scope>NUCLEOTIDE SEQUENCE [LARGE SCALE GENOMIC DNA]</scope>
    <source>
        <strain evidence="9 10">KUC8140</strain>
    </source>
</reference>
<dbReference type="InterPro" id="IPR020550">
    <property type="entry name" value="Inositol_monophosphatase_CS"/>
</dbReference>
<keyword evidence="4 7" id="KW-0479">Metal-binding</keyword>
<name>A0A0H2S747_9AGAM</name>
<dbReference type="InterPro" id="IPR033942">
    <property type="entry name" value="IMPase"/>
</dbReference>
<feature type="binding site" evidence="7">
    <location>
        <position position="243"/>
    </location>
    <ligand>
        <name>Mg(2+)</name>
        <dbReference type="ChEBI" id="CHEBI:18420"/>
        <label>1</label>
        <note>catalytic</note>
    </ligand>
</feature>
<dbReference type="InterPro" id="IPR020583">
    <property type="entry name" value="Inositol_monoP_metal-BS"/>
</dbReference>
<dbReference type="EMBL" id="KQ085883">
    <property type="protein sequence ID" value="KLO20130.1"/>
    <property type="molecule type" value="Genomic_DNA"/>
</dbReference>
<feature type="binding site" evidence="7">
    <location>
        <position position="100"/>
    </location>
    <ligand>
        <name>Mg(2+)</name>
        <dbReference type="ChEBI" id="CHEBI:18420"/>
        <label>1</label>
        <note>catalytic</note>
    </ligand>
</feature>
<dbReference type="PROSITE" id="PS00629">
    <property type="entry name" value="IMP_1"/>
    <property type="match status" value="1"/>
</dbReference>
<feature type="binding site" evidence="7">
    <location>
        <position position="97"/>
    </location>
    <ligand>
        <name>Mg(2+)</name>
        <dbReference type="ChEBI" id="CHEBI:18420"/>
        <label>1</label>
        <note>catalytic</note>
    </ligand>
</feature>
<gene>
    <name evidence="9" type="ORF">SCHPADRAFT_842332</name>
</gene>
<dbReference type="GO" id="GO:0006021">
    <property type="term" value="P:inositol biosynthetic process"/>
    <property type="evidence" value="ECO:0007669"/>
    <property type="project" value="UniProtKB-UniPathway"/>
</dbReference>
<sequence>MSELDLAKLLEFSISLAKEAGELISQGSDAILSSEADEVDDKKNSVDLVTKYDKAVEELVNQRIKKAYPTFAFVGEEGTSASGSLPVFTDEPTFCVDPIDGTTNFVHGFPFSVISIGLIYKKRAVLGVIFNPFLDWLYYATEGNGAWLVKAGGSPTKLPLHPPRPLPSLSKALIAVEWGSDRSAKAIQARADSFSRLAGDGKEVQGGKMAHSLRSIGSAAMNFAMVASGQLDIYWEIGCWPWDVAAGIVIVQEAGGLFNTSDLSLHNGEVTGDSTDKVLTGRKYIAIRPISDAKAEKGKETQKRLVKEFCETIVDFDAN</sequence>
<organism evidence="9 10">
    <name type="scientific">Schizopora paradoxa</name>
    <dbReference type="NCBI Taxonomy" id="27342"/>
    <lineage>
        <taxon>Eukaryota</taxon>
        <taxon>Fungi</taxon>
        <taxon>Dikarya</taxon>
        <taxon>Basidiomycota</taxon>
        <taxon>Agaricomycotina</taxon>
        <taxon>Agaricomycetes</taxon>
        <taxon>Hymenochaetales</taxon>
        <taxon>Schizoporaceae</taxon>
        <taxon>Schizopora</taxon>
    </lineage>
</organism>
<dbReference type="AlphaFoldDB" id="A0A0H2S747"/>
<dbReference type="PRINTS" id="PR00377">
    <property type="entry name" value="IMPHPHTASES"/>
</dbReference>
<evidence type="ECO:0000256" key="6">
    <source>
        <dbReference type="ARBA" id="ARBA00022842"/>
    </source>
</evidence>
<feature type="binding site" evidence="7">
    <location>
        <position position="99"/>
    </location>
    <ligand>
        <name>Mg(2+)</name>
        <dbReference type="ChEBI" id="CHEBI:18420"/>
        <label>1</label>
        <note>catalytic</note>
    </ligand>
</feature>
<dbReference type="EC" id="3.1.3.25" evidence="8"/>
<dbReference type="Gene3D" id="3.30.540.10">
    <property type="entry name" value="Fructose-1,6-Bisphosphatase, subunit A, domain 1"/>
    <property type="match status" value="1"/>
</dbReference>
<keyword evidence="5 8" id="KW-0378">Hydrolase</keyword>
<dbReference type="Gene3D" id="3.40.190.80">
    <property type="match status" value="1"/>
</dbReference>
<dbReference type="PANTHER" id="PTHR20854">
    <property type="entry name" value="INOSITOL MONOPHOSPHATASE"/>
    <property type="match status" value="1"/>
</dbReference>
<keyword evidence="10" id="KW-1185">Reference proteome</keyword>
<dbReference type="OrthoDB" id="10254945at2759"/>
<dbReference type="GO" id="GO:0008934">
    <property type="term" value="F:inositol monophosphate 1-phosphatase activity"/>
    <property type="evidence" value="ECO:0007669"/>
    <property type="project" value="InterPro"/>
</dbReference>